<dbReference type="AlphaFoldDB" id="K0EY97"/>
<evidence type="ECO:0000313" key="2">
    <source>
        <dbReference type="Proteomes" id="UP000006304"/>
    </source>
</evidence>
<dbReference type="InterPro" id="IPR010982">
    <property type="entry name" value="Lambda_DNA-bd_dom_sf"/>
</dbReference>
<dbReference type="Gene3D" id="1.10.260.40">
    <property type="entry name" value="lambda repressor-like DNA-binding domains"/>
    <property type="match status" value="1"/>
</dbReference>
<protein>
    <submittedName>
        <fullName evidence="1">Uncharacterized protein</fullName>
    </submittedName>
</protein>
<accession>K0EY97</accession>
<dbReference type="EMBL" id="CP003876">
    <property type="protein sequence ID" value="AFU04838.1"/>
    <property type="molecule type" value="Genomic_DNA"/>
</dbReference>
<dbReference type="GO" id="GO:0003677">
    <property type="term" value="F:DNA binding"/>
    <property type="evidence" value="ECO:0007669"/>
    <property type="project" value="InterPro"/>
</dbReference>
<dbReference type="eggNOG" id="ENOG50328ZA">
    <property type="taxonomic scope" value="Bacteria"/>
</dbReference>
<dbReference type="HOGENOM" id="CLU_2634534_0_0_11"/>
<gene>
    <name evidence="1" type="ORF">O3I_034445</name>
</gene>
<dbReference type="STRING" id="1133849.O3I_034445"/>
<sequence length="77" mass="8446">MTDCEYFTVDLDQLVRPLGTTPIDHDISVASALASPLLRRLIHTAVGLSTDSIDLLATMTDRLRAVEGIIIRDPLEL</sequence>
<name>K0EY97_NOCB7</name>
<evidence type="ECO:0000313" key="1">
    <source>
        <dbReference type="EMBL" id="AFU04838.1"/>
    </source>
</evidence>
<keyword evidence="2" id="KW-1185">Reference proteome</keyword>
<dbReference type="RefSeq" id="WP_014987689.1">
    <property type="nucleotide sequence ID" value="NC_018681.1"/>
</dbReference>
<dbReference type="Proteomes" id="UP000006304">
    <property type="component" value="Chromosome"/>
</dbReference>
<dbReference type="KEGG" id="nbr:O3I_034445"/>
<proteinExistence type="predicted"/>
<organism evidence="1 2">
    <name type="scientific">Nocardia brasiliensis (strain ATCC 700358 / HUJEG-1)</name>
    <dbReference type="NCBI Taxonomy" id="1133849"/>
    <lineage>
        <taxon>Bacteria</taxon>
        <taxon>Bacillati</taxon>
        <taxon>Actinomycetota</taxon>
        <taxon>Actinomycetes</taxon>
        <taxon>Mycobacteriales</taxon>
        <taxon>Nocardiaceae</taxon>
        <taxon>Nocardia</taxon>
    </lineage>
</organism>
<reference evidence="1 2" key="1">
    <citation type="journal article" date="2012" name="J. Bacteriol.">
        <title>Complete genome sequence of Nocardia brasiliensis HUJEG-1.</title>
        <authorList>
            <person name="Vera-Cabrera L."/>
            <person name="Ortiz-Lopez R."/>
            <person name="Elizondo-Gonzalez R."/>
            <person name="Perez-Maya A.A."/>
            <person name="Ocampo-Candiani J."/>
        </authorList>
    </citation>
    <scope>NUCLEOTIDE SEQUENCE [LARGE SCALE GENOMIC DNA]</scope>
    <source>
        <strain evidence="2">ATCC 700358</strain>
    </source>
</reference>